<organism evidence="4 5">
    <name type="scientific">Coemansia reversa (strain ATCC 12441 / NRRL 1564)</name>
    <dbReference type="NCBI Taxonomy" id="763665"/>
    <lineage>
        <taxon>Eukaryota</taxon>
        <taxon>Fungi</taxon>
        <taxon>Fungi incertae sedis</taxon>
        <taxon>Zoopagomycota</taxon>
        <taxon>Kickxellomycotina</taxon>
        <taxon>Kickxellomycetes</taxon>
        <taxon>Kickxellales</taxon>
        <taxon>Kickxellaceae</taxon>
        <taxon>Coemansia</taxon>
    </lineage>
</organism>
<dbReference type="GO" id="GO:1904802">
    <property type="term" value="P:RITS complex assembly"/>
    <property type="evidence" value="ECO:0007669"/>
    <property type="project" value="TreeGrafter"/>
</dbReference>
<gene>
    <name evidence="4" type="ORF">COEREDRAFT_89214</name>
</gene>
<evidence type="ECO:0000259" key="3">
    <source>
        <dbReference type="PROSITE" id="PS51505"/>
    </source>
</evidence>
<dbReference type="GO" id="GO:0031048">
    <property type="term" value="P:regulatory ncRNA-mediated heterochromatin formation"/>
    <property type="evidence" value="ECO:0007669"/>
    <property type="project" value="TreeGrafter"/>
</dbReference>
<keyword evidence="1" id="KW-0175">Coiled coil</keyword>
<dbReference type="PANTHER" id="PTHR47805">
    <property type="entry name" value="SAGA-ASSOCIATED FACTOR 73"/>
    <property type="match status" value="1"/>
</dbReference>
<evidence type="ECO:0000256" key="2">
    <source>
        <dbReference type="SAM" id="MobiDB-lite"/>
    </source>
</evidence>
<dbReference type="Gene3D" id="6.10.140.1270">
    <property type="match status" value="1"/>
</dbReference>
<dbReference type="InterPro" id="IPR037804">
    <property type="entry name" value="SGF73"/>
</dbReference>
<keyword evidence="5" id="KW-1185">Reference proteome</keyword>
<feature type="compositionally biased region" description="Basic and acidic residues" evidence="2">
    <location>
        <begin position="170"/>
        <end position="196"/>
    </location>
</feature>
<dbReference type="PROSITE" id="PS51505">
    <property type="entry name" value="SCA7"/>
    <property type="match status" value="1"/>
</dbReference>
<evidence type="ECO:0000313" key="5">
    <source>
        <dbReference type="Proteomes" id="UP000242474"/>
    </source>
</evidence>
<dbReference type="Pfam" id="PF08313">
    <property type="entry name" value="SCA7"/>
    <property type="match status" value="1"/>
</dbReference>
<feature type="coiled-coil region" evidence="1">
    <location>
        <begin position="14"/>
        <end position="44"/>
    </location>
</feature>
<accession>A0A2G5B4F0</accession>
<dbReference type="InterPro" id="IPR013243">
    <property type="entry name" value="SCA7_dom"/>
</dbReference>
<evidence type="ECO:0000313" key="4">
    <source>
        <dbReference type="EMBL" id="PIA13884.1"/>
    </source>
</evidence>
<sequence length="442" mass="49436">MANISLECLSDEQRRTLRRRIETLKGLEQELEQLSEEHVRKACRRLGLEGSASINALSVFGKEGDWRQVGSDATEQFGRAPQLTWEMLKKAVAEEDKYQSKKNWSSTKGRGNRKAPVARRLDAEALKKLGVYPLVQFVALAQCDSCGRQVNAQNLKEHQEINCTVSITKREDKRAAAQRAKEKEKEEREGQKDIKNLTDPVSAGVKRQAGEMDGGGDLEDHPAKAVKMTKKERMRLEKERREKERLERKEQQRLEKERKKREREEKRERDQAKARLPLDLDKQCGVVSEPGASPCTRSLTCKTHSMAMKRGVRGRSNMFDALLQAHLAKSRSAAAAKNAASRSAAAKSSNAAAVRNATAIALGGGDGALHESFFEESDQDRGSDSEAEMVIDGIKCSRGRPMAVRMSTLPRRRHHYLRVRDLFYDALRPSVGSDAADALASS</sequence>
<feature type="region of interest" description="Disordered" evidence="2">
    <location>
        <begin position="170"/>
        <end position="274"/>
    </location>
</feature>
<dbReference type="STRING" id="763665.A0A2G5B4F0"/>
<dbReference type="Proteomes" id="UP000242474">
    <property type="component" value="Unassembled WGS sequence"/>
</dbReference>
<reference evidence="4 5" key="1">
    <citation type="journal article" date="2015" name="Genome Biol. Evol.">
        <title>Phylogenomic analyses indicate that early fungi evolved digesting cell walls of algal ancestors of land plants.</title>
        <authorList>
            <person name="Chang Y."/>
            <person name="Wang S."/>
            <person name="Sekimoto S."/>
            <person name="Aerts A.L."/>
            <person name="Choi C."/>
            <person name="Clum A."/>
            <person name="LaButti K.M."/>
            <person name="Lindquist E.A."/>
            <person name="Yee Ngan C."/>
            <person name="Ohm R.A."/>
            <person name="Salamov A.A."/>
            <person name="Grigoriev I.V."/>
            <person name="Spatafora J.W."/>
            <person name="Berbee M.L."/>
        </authorList>
    </citation>
    <scope>NUCLEOTIDE SEQUENCE [LARGE SCALE GENOMIC DNA]</scope>
    <source>
        <strain evidence="4 5">NRRL 1564</strain>
    </source>
</reference>
<feature type="domain" description="SCA7" evidence="3">
    <location>
        <begin position="271"/>
        <end position="338"/>
    </location>
</feature>
<dbReference type="EMBL" id="KZ303525">
    <property type="protein sequence ID" value="PIA13884.1"/>
    <property type="molecule type" value="Genomic_DNA"/>
</dbReference>
<dbReference type="AlphaFoldDB" id="A0A2G5B4F0"/>
<name>A0A2G5B4F0_COERN</name>
<evidence type="ECO:0000256" key="1">
    <source>
        <dbReference type="SAM" id="Coils"/>
    </source>
</evidence>
<dbReference type="GO" id="GO:0000124">
    <property type="term" value="C:SAGA complex"/>
    <property type="evidence" value="ECO:0007669"/>
    <property type="project" value="InterPro"/>
</dbReference>
<dbReference type="OrthoDB" id="21678at2759"/>
<dbReference type="GO" id="GO:0006357">
    <property type="term" value="P:regulation of transcription by RNA polymerase II"/>
    <property type="evidence" value="ECO:0007669"/>
    <property type="project" value="TreeGrafter"/>
</dbReference>
<proteinExistence type="predicted"/>
<protein>
    <submittedName>
        <fullName evidence="4">SCA7-domain-containing protein</fullName>
    </submittedName>
</protein>
<dbReference type="PANTHER" id="PTHR47805:SF1">
    <property type="entry name" value="SAGA-ASSOCIATED FACTOR 73"/>
    <property type="match status" value="1"/>
</dbReference>
<feature type="compositionally biased region" description="Basic and acidic residues" evidence="2">
    <location>
        <begin position="218"/>
        <end position="274"/>
    </location>
</feature>